<dbReference type="Pfam" id="PF22590">
    <property type="entry name" value="Cas3-like_C_2"/>
    <property type="match status" value="1"/>
</dbReference>
<dbReference type="PROSITE" id="PS51194">
    <property type="entry name" value="HELICASE_CTER"/>
    <property type="match status" value="1"/>
</dbReference>
<name>A0A9D1WZ11_9FIRM</name>
<keyword evidence="4" id="KW-0479">Metal-binding</keyword>
<comment type="similarity">
    <text evidence="2">In the central section; belongs to the CRISPR-associated helicase Cas3 family.</text>
</comment>
<dbReference type="GO" id="GO:0003724">
    <property type="term" value="F:RNA helicase activity"/>
    <property type="evidence" value="ECO:0007669"/>
    <property type="project" value="TreeGrafter"/>
</dbReference>
<accession>A0A9D1WZ11</accession>
<dbReference type="SUPFAM" id="SSF109604">
    <property type="entry name" value="HD-domain/PDEase-like"/>
    <property type="match status" value="1"/>
</dbReference>
<comment type="similarity">
    <text evidence="1">In the N-terminal section; belongs to the CRISPR-associated nuclease Cas3-HD family.</text>
</comment>
<dbReference type="SMART" id="SM00487">
    <property type="entry name" value="DEXDc"/>
    <property type="match status" value="1"/>
</dbReference>
<evidence type="ECO:0000256" key="4">
    <source>
        <dbReference type="ARBA" id="ARBA00022723"/>
    </source>
</evidence>
<comment type="caution">
    <text evidence="14">The sequence shown here is derived from an EMBL/GenBank/DDBJ whole genome shotgun (WGS) entry which is preliminary data.</text>
</comment>
<dbReference type="InterPro" id="IPR054712">
    <property type="entry name" value="Cas3-like_dom"/>
</dbReference>
<dbReference type="GO" id="GO:0004518">
    <property type="term" value="F:nuclease activity"/>
    <property type="evidence" value="ECO:0007669"/>
    <property type="project" value="UniProtKB-KW"/>
</dbReference>
<dbReference type="InterPro" id="IPR011545">
    <property type="entry name" value="DEAD/DEAH_box_helicase_dom"/>
</dbReference>
<organism evidence="14 15">
    <name type="scientific">Candidatus Anaerostipes excrementavium</name>
    <dbReference type="NCBI Taxonomy" id="2838463"/>
    <lineage>
        <taxon>Bacteria</taxon>
        <taxon>Bacillati</taxon>
        <taxon>Bacillota</taxon>
        <taxon>Clostridia</taxon>
        <taxon>Lachnospirales</taxon>
        <taxon>Lachnospiraceae</taxon>
        <taxon>Anaerostipes</taxon>
    </lineage>
</organism>
<dbReference type="InterPro" id="IPR006474">
    <property type="entry name" value="Helicase_Cas3_CRISPR-ass_core"/>
</dbReference>
<dbReference type="Gene3D" id="3.40.50.300">
    <property type="entry name" value="P-loop containing nucleotide triphosphate hydrolases"/>
    <property type="match status" value="2"/>
</dbReference>
<reference evidence="14" key="2">
    <citation type="submission" date="2021-04" db="EMBL/GenBank/DDBJ databases">
        <authorList>
            <person name="Gilroy R."/>
        </authorList>
    </citation>
    <scope>NUCLEOTIDE SEQUENCE</scope>
    <source>
        <strain evidence="14">CHK191-13928</strain>
    </source>
</reference>
<dbReference type="Pfam" id="PF01966">
    <property type="entry name" value="HD"/>
    <property type="match status" value="1"/>
</dbReference>
<feature type="domain" description="HD Cas3-type" evidence="13">
    <location>
        <begin position="8"/>
        <end position="170"/>
    </location>
</feature>
<keyword evidence="5" id="KW-0547">Nucleotide-binding</keyword>
<dbReference type="Pfam" id="PF00270">
    <property type="entry name" value="DEAD"/>
    <property type="match status" value="1"/>
</dbReference>
<gene>
    <name evidence="14" type="primary">cas3</name>
    <name evidence="14" type="ORF">H9735_10915</name>
</gene>
<evidence type="ECO:0000256" key="5">
    <source>
        <dbReference type="ARBA" id="ARBA00022741"/>
    </source>
</evidence>
<dbReference type="CDD" id="cd09641">
    <property type="entry name" value="Cas3''_I"/>
    <property type="match status" value="1"/>
</dbReference>
<dbReference type="GO" id="GO:0003676">
    <property type="term" value="F:nucleic acid binding"/>
    <property type="evidence" value="ECO:0007669"/>
    <property type="project" value="InterPro"/>
</dbReference>
<dbReference type="InterPro" id="IPR050079">
    <property type="entry name" value="DEAD_box_RNA_helicase"/>
</dbReference>
<dbReference type="SUPFAM" id="SSF52540">
    <property type="entry name" value="P-loop containing nucleoside triphosphate hydrolases"/>
    <property type="match status" value="1"/>
</dbReference>
<evidence type="ECO:0000256" key="10">
    <source>
        <dbReference type="ARBA" id="ARBA00038437"/>
    </source>
</evidence>
<evidence type="ECO:0000313" key="14">
    <source>
        <dbReference type="EMBL" id="HIX68615.1"/>
    </source>
</evidence>
<dbReference type="PANTHER" id="PTHR47959:SF16">
    <property type="entry name" value="CRISPR-ASSOCIATED NUCLEASE_HELICASE CAS3-RELATED"/>
    <property type="match status" value="1"/>
</dbReference>
<protein>
    <submittedName>
        <fullName evidence="14">CRISPR-associated helicase Cas3</fullName>
    </submittedName>
</protein>
<proteinExistence type="inferred from homology"/>
<keyword evidence="6" id="KW-0378">Hydrolase</keyword>
<keyword evidence="8" id="KW-0067">ATP-binding</keyword>
<dbReference type="GO" id="GO:0046872">
    <property type="term" value="F:metal ion binding"/>
    <property type="evidence" value="ECO:0007669"/>
    <property type="project" value="UniProtKB-KW"/>
</dbReference>
<keyword evidence="7" id="KW-0347">Helicase</keyword>
<evidence type="ECO:0000256" key="7">
    <source>
        <dbReference type="ARBA" id="ARBA00022806"/>
    </source>
</evidence>
<feature type="domain" description="Helicase ATP-binding" evidence="11">
    <location>
        <begin position="225"/>
        <end position="406"/>
    </location>
</feature>
<evidence type="ECO:0000313" key="15">
    <source>
        <dbReference type="Proteomes" id="UP000886721"/>
    </source>
</evidence>
<keyword evidence="3" id="KW-0540">Nuclease</keyword>
<dbReference type="InterPro" id="IPR027417">
    <property type="entry name" value="P-loop_NTPase"/>
</dbReference>
<dbReference type="AlphaFoldDB" id="A0A9D1WZ11"/>
<evidence type="ECO:0000259" key="12">
    <source>
        <dbReference type="PROSITE" id="PS51194"/>
    </source>
</evidence>
<evidence type="ECO:0000256" key="9">
    <source>
        <dbReference type="ARBA" id="ARBA00023118"/>
    </source>
</evidence>
<evidence type="ECO:0000259" key="11">
    <source>
        <dbReference type="PROSITE" id="PS51192"/>
    </source>
</evidence>
<evidence type="ECO:0000256" key="3">
    <source>
        <dbReference type="ARBA" id="ARBA00022722"/>
    </source>
</evidence>
<evidence type="ECO:0000256" key="6">
    <source>
        <dbReference type="ARBA" id="ARBA00022801"/>
    </source>
</evidence>
<dbReference type="InterPro" id="IPR001650">
    <property type="entry name" value="Helicase_C-like"/>
</dbReference>
<dbReference type="InterPro" id="IPR038257">
    <property type="entry name" value="CRISPR-assoc_Cas3_HD_sf"/>
</dbReference>
<dbReference type="GO" id="GO:0051607">
    <property type="term" value="P:defense response to virus"/>
    <property type="evidence" value="ECO:0007669"/>
    <property type="project" value="UniProtKB-KW"/>
</dbReference>
<evidence type="ECO:0000256" key="8">
    <source>
        <dbReference type="ARBA" id="ARBA00022840"/>
    </source>
</evidence>
<sequence>MEYLAHVDKERKQTMKEHLEGTAQLAKQFANSFGKGEWGYCCGILHDIGKYSNAFQKRIRGENDKIVDHSTAGAQLCLEKEGYYQFMSYCIAGHHAGLPDYGNSVGTSNKRTLLGRKRKKIEDYQAYKKDITIPNLTSIPFDAAKSENQDFSLSVFIRMIFSCLVDADFLDTENFMKHGETSRDAGEEVRVLLDKLMTYVSAWLSNENVDTLNGRRSEILRSCLKQGKLGRGLFRLTVPTGGGKTIASLAFALRHAVKNHMERIIYVVPYTSIIEQNAEIFREILGEENVLEDHYNVDYDSTEELKSMQLASENWDKPVIVTTNVQFFESLFGNKSSKCRKLHNISNSIIIFDEAQMLPNDYLKPCTMMMEELLSRYKSSIVLCTATQPALTSFFSEEIESLELCPRMEEQFQYFERVSFKNIGKVTTEDLLKRLEQEKQVLCIVNTKKRAQTLYQELKGEGVYHLSTAMYPKHRRRVLQIVRKKIKEKQKCILIATSLVEAGVDLDFQSVYRQLAGVDSIIQAAGRCNREGKRKKEDSKVLIFSFKEIEYIPGQRQQIDITESLMAEGKDIFSLEGIEEYFKRVYFFKGENLDKKGIIDEFKNLEYNFAKVGKKFKLIEQNTKTLFIHREETAEKLLQELKNQGYTRARMRKIGQYCIQIYDREFELLQGAGMLRPVDEEMKDFYELVDLEGYKEEIGLDLEIDSGMAILM</sequence>
<dbReference type="CDD" id="cd17930">
    <property type="entry name" value="DEXHc_cas3"/>
    <property type="match status" value="1"/>
</dbReference>
<dbReference type="GO" id="GO:0005524">
    <property type="term" value="F:ATP binding"/>
    <property type="evidence" value="ECO:0007669"/>
    <property type="project" value="UniProtKB-KW"/>
</dbReference>
<dbReference type="InterPro" id="IPR006674">
    <property type="entry name" value="HD_domain"/>
</dbReference>
<keyword evidence="9" id="KW-0051">Antiviral defense</keyword>
<evidence type="ECO:0000256" key="1">
    <source>
        <dbReference type="ARBA" id="ARBA00006847"/>
    </source>
</evidence>
<evidence type="ECO:0000256" key="2">
    <source>
        <dbReference type="ARBA" id="ARBA00009046"/>
    </source>
</evidence>
<dbReference type="NCBIfam" id="TIGR01587">
    <property type="entry name" value="cas3_core"/>
    <property type="match status" value="1"/>
</dbReference>
<comment type="similarity">
    <text evidence="10">Belongs to the DEAD box helicase family.</text>
</comment>
<dbReference type="InterPro" id="IPR014001">
    <property type="entry name" value="Helicase_ATP-bd"/>
</dbReference>
<dbReference type="PANTHER" id="PTHR47959">
    <property type="entry name" value="ATP-DEPENDENT RNA HELICASE RHLE-RELATED"/>
    <property type="match status" value="1"/>
</dbReference>
<dbReference type="Proteomes" id="UP000886721">
    <property type="component" value="Unassembled WGS sequence"/>
</dbReference>
<dbReference type="NCBIfam" id="TIGR01596">
    <property type="entry name" value="cas3_HD"/>
    <property type="match status" value="1"/>
</dbReference>
<dbReference type="Gene3D" id="1.10.3210.30">
    <property type="match status" value="1"/>
</dbReference>
<reference evidence="14" key="1">
    <citation type="journal article" date="2021" name="PeerJ">
        <title>Extensive microbial diversity within the chicken gut microbiome revealed by metagenomics and culture.</title>
        <authorList>
            <person name="Gilroy R."/>
            <person name="Ravi A."/>
            <person name="Getino M."/>
            <person name="Pursley I."/>
            <person name="Horton D.L."/>
            <person name="Alikhan N.F."/>
            <person name="Baker D."/>
            <person name="Gharbi K."/>
            <person name="Hall N."/>
            <person name="Watson M."/>
            <person name="Adriaenssens E.M."/>
            <person name="Foster-Nyarko E."/>
            <person name="Jarju S."/>
            <person name="Secka A."/>
            <person name="Antonio M."/>
            <person name="Oren A."/>
            <person name="Chaudhuri R.R."/>
            <person name="La Ragione R."/>
            <person name="Hildebrand F."/>
            <person name="Pallen M.J."/>
        </authorList>
    </citation>
    <scope>NUCLEOTIDE SEQUENCE</scope>
    <source>
        <strain evidence="14">CHK191-13928</strain>
    </source>
</reference>
<dbReference type="EMBL" id="DXEM01000032">
    <property type="protein sequence ID" value="HIX68615.1"/>
    <property type="molecule type" value="Genomic_DNA"/>
</dbReference>
<dbReference type="InterPro" id="IPR006483">
    <property type="entry name" value="CRISPR-assoc_Cas3_HD"/>
</dbReference>
<dbReference type="GO" id="GO:0005829">
    <property type="term" value="C:cytosol"/>
    <property type="evidence" value="ECO:0007669"/>
    <property type="project" value="TreeGrafter"/>
</dbReference>
<dbReference type="GO" id="GO:0016787">
    <property type="term" value="F:hydrolase activity"/>
    <property type="evidence" value="ECO:0007669"/>
    <property type="project" value="UniProtKB-KW"/>
</dbReference>
<feature type="domain" description="Helicase C-terminal" evidence="12">
    <location>
        <begin position="427"/>
        <end position="573"/>
    </location>
</feature>
<dbReference type="PROSITE" id="PS51192">
    <property type="entry name" value="HELICASE_ATP_BIND_1"/>
    <property type="match status" value="1"/>
</dbReference>
<dbReference type="PROSITE" id="PS51643">
    <property type="entry name" value="HD_CAS3"/>
    <property type="match status" value="1"/>
</dbReference>
<evidence type="ECO:0000259" key="13">
    <source>
        <dbReference type="PROSITE" id="PS51643"/>
    </source>
</evidence>